<organism evidence="1 2">
    <name type="scientific">Melipona quadrifasciata</name>
    <dbReference type="NCBI Taxonomy" id="166423"/>
    <lineage>
        <taxon>Eukaryota</taxon>
        <taxon>Metazoa</taxon>
        <taxon>Ecdysozoa</taxon>
        <taxon>Arthropoda</taxon>
        <taxon>Hexapoda</taxon>
        <taxon>Insecta</taxon>
        <taxon>Pterygota</taxon>
        <taxon>Neoptera</taxon>
        <taxon>Endopterygota</taxon>
        <taxon>Hymenoptera</taxon>
        <taxon>Apocrita</taxon>
        <taxon>Aculeata</taxon>
        <taxon>Apoidea</taxon>
        <taxon>Anthophila</taxon>
        <taxon>Apidae</taxon>
        <taxon>Melipona</taxon>
    </lineage>
</organism>
<proteinExistence type="predicted"/>
<reference evidence="1 2" key="1">
    <citation type="submission" date="2015-07" db="EMBL/GenBank/DDBJ databases">
        <title>The genome of Melipona quadrifasciata.</title>
        <authorList>
            <person name="Pan H."/>
            <person name="Kapheim K."/>
        </authorList>
    </citation>
    <scope>NUCLEOTIDE SEQUENCE [LARGE SCALE GENOMIC DNA]</scope>
    <source>
        <strain evidence="1">0111107301</strain>
        <tissue evidence="1">Whole body</tissue>
    </source>
</reference>
<evidence type="ECO:0000313" key="1">
    <source>
        <dbReference type="EMBL" id="KOX72433.1"/>
    </source>
</evidence>
<name>A0A0M8ZYW7_9HYME</name>
<evidence type="ECO:0000313" key="2">
    <source>
        <dbReference type="Proteomes" id="UP000053105"/>
    </source>
</evidence>
<dbReference type="AlphaFoldDB" id="A0A0M8ZYW7"/>
<accession>A0A0M8ZYW7</accession>
<keyword evidence="2" id="KW-1185">Reference proteome</keyword>
<protein>
    <submittedName>
        <fullName evidence="1">Uncharacterized protein</fullName>
    </submittedName>
</protein>
<dbReference type="EMBL" id="KQ435821">
    <property type="protein sequence ID" value="KOX72433.1"/>
    <property type="molecule type" value="Genomic_DNA"/>
</dbReference>
<sequence length="58" mass="6638">MIGIRFPHGFQQQSGFLDVVDITAVRWYHTLQVGKVTLGIYDSLSFDRVGDLIQFDVH</sequence>
<dbReference type="Proteomes" id="UP000053105">
    <property type="component" value="Unassembled WGS sequence"/>
</dbReference>
<gene>
    <name evidence="1" type="ORF">WN51_01533</name>
</gene>